<evidence type="ECO:0000313" key="2">
    <source>
        <dbReference type="Proteomes" id="UP000094527"/>
    </source>
</evidence>
<protein>
    <submittedName>
        <fullName evidence="1">Uncharacterized protein</fullName>
    </submittedName>
</protein>
<proteinExistence type="predicted"/>
<gene>
    <name evidence="1" type="ORF">Ocin01_19956</name>
</gene>
<dbReference type="OMA" id="CMINELP"/>
<keyword evidence="2" id="KW-1185">Reference proteome</keyword>
<reference evidence="1 2" key="1">
    <citation type="journal article" date="2016" name="Genome Biol. Evol.">
        <title>Gene Family Evolution Reflects Adaptation to Soil Environmental Stressors in the Genome of the Collembolan Orchesella cincta.</title>
        <authorList>
            <person name="Faddeeva-Vakhrusheva A."/>
            <person name="Derks M.F."/>
            <person name="Anvar S.Y."/>
            <person name="Agamennone V."/>
            <person name="Suring W."/>
            <person name="Smit S."/>
            <person name="van Straalen N.M."/>
            <person name="Roelofs D."/>
        </authorList>
    </citation>
    <scope>NUCLEOTIDE SEQUENCE [LARGE SCALE GENOMIC DNA]</scope>
    <source>
        <tissue evidence="1">Mixed pool</tissue>
    </source>
</reference>
<dbReference type="Proteomes" id="UP000094527">
    <property type="component" value="Unassembled WGS sequence"/>
</dbReference>
<accession>A0A1D2M179</accession>
<dbReference type="AlphaFoldDB" id="A0A1D2M179"/>
<dbReference type="PANTHER" id="PTHR46579">
    <property type="entry name" value="F5/8 TYPE C DOMAIN-CONTAINING PROTEIN-RELATED"/>
    <property type="match status" value="1"/>
</dbReference>
<evidence type="ECO:0000313" key="1">
    <source>
        <dbReference type="EMBL" id="ODM86726.1"/>
    </source>
</evidence>
<dbReference type="OrthoDB" id="6509516at2759"/>
<feature type="non-terminal residue" evidence="1">
    <location>
        <position position="281"/>
    </location>
</feature>
<sequence length="281" mass="31996">MNDLSVNGFRWKLECGMSVVSKVYFTNCTADSPARCLLQGNKQFNLKYGCNWCENPGERVEKGKSHCRVYCTDFEHVLRSGEEYRIKASESVFENGIKAASPFLKLNTFNIVDGFTVDIMHCVYLGIVRTLTNLWLEASHSDYYIGKAVSEIDNVLLNCKTPSEICRNFRSIKTNKYWKATEWRSWLFVAPIVLKGILPKQFVKHFQKLASLIYDVTCSAISDSSLVEAESMVLKFSGSLERLYGKSNLTFNVHQLNHLVQSVKNWGPAWGTSAFPFESFN</sequence>
<dbReference type="PANTHER" id="PTHR46579:SF1">
    <property type="entry name" value="F5_8 TYPE C DOMAIN-CONTAINING PROTEIN"/>
    <property type="match status" value="1"/>
</dbReference>
<dbReference type="EMBL" id="LJIJ01007466">
    <property type="protein sequence ID" value="ODM86726.1"/>
    <property type="molecule type" value="Genomic_DNA"/>
</dbReference>
<dbReference type="STRING" id="48709.A0A1D2M179"/>
<organism evidence="1 2">
    <name type="scientific">Orchesella cincta</name>
    <name type="common">Springtail</name>
    <name type="synonym">Podura cincta</name>
    <dbReference type="NCBI Taxonomy" id="48709"/>
    <lineage>
        <taxon>Eukaryota</taxon>
        <taxon>Metazoa</taxon>
        <taxon>Ecdysozoa</taxon>
        <taxon>Arthropoda</taxon>
        <taxon>Hexapoda</taxon>
        <taxon>Collembola</taxon>
        <taxon>Entomobryomorpha</taxon>
        <taxon>Entomobryoidea</taxon>
        <taxon>Orchesellidae</taxon>
        <taxon>Orchesellinae</taxon>
        <taxon>Orchesella</taxon>
    </lineage>
</organism>
<comment type="caution">
    <text evidence="1">The sequence shown here is derived from an EMBL/GenBank/DDBJ whole genome shotgun (WGS) entry which is preliminary data.</text>
</comment>
<name>A0A1D2M179_ORCCI</name>